<dbReference type="AlphaFoldDB" id="A0A0D2PCB9"/>
<sequence>MSSTPPGEAPFTPRKEFIKDQTNQPSAFALLALSGANCIRLYSFAPVLIASLTRLFETHRILSFREDAENNMCEFALDGKPWANPKAEPSEKLLVDIVAIIYQCGYTYLSTIDYGREQDDRLVLTFARPAPPNFSRTPTPIAQSAPLPHDRSSGSSSGLAEKLRSKRIPFALSFSSVTVMRVISPPLHLTPAILQAVRASWPRGVVSEKKVGENSFEFKLKGYKWFQQDTFATDSLRHILSLLTSLDTHSFTLLASLSLTNRSRVKDLWVFTGPSPEIPSESTSLEVPQGHVMSAPATAATFGDVGLGPWTQQLHQRLATDPSPAASYSPSPPLFRSASDAQRRRLVPSQPHVLRKPAPRAQVPVSVVQDSDVPDEMPILRVNLPSTISTGVENMTGVGASPNVIYSTSPFDNINRGSPLPSPRPRIGSLDHGRPPLRPVSDRVKTPPLLTSSVPPSPQKATYPQYGSPNTTPPNTQRGSMPMLPPLLGLDTFRDSGMSGSSDFSREIPIKWSGPFKEEFQLQQQERSAARRNRVSSSGPQFPGGWRPSPIVERSEGEFVQGPLTGEKKATTPIHEMLSRIESPEVVRPEMSTKKSEAALVEIIQSTTPAPPPLPQRQNSQRREPTSGAPNGGQGWVLVNVENSVNAATPLTATPVQPEITQPADIGAVPVATPSMKSSSHSGASRPSPLSLDPSPSPAAKAIVILDAMDSRHKKSRSTANAKESRQGTLGLKRFFSLSKKNSQKTMGDDDEKPRKVYERSDTGNSIPRSNLRDKLRLIGTPEASRREDKRRSVD</sequence>
<accession>A0A0D2PCB9</accession>
<feature type="region of interest" description="Disordered" evidence="1">
    <location>
        <begin position="520"/>
        <end position="553"/>
    </location>
</feature>
<feature type="compositionally biased region" description="Polar residues" evidence="1">
    <location>
        <begin position="459"/>
        <end position="479"/>
    </location>
</feature>
<keyword evidence="3" id="KW-1185">Reference proteome</keyword>
<dbReference type="PANTHER" id="PTHR38696">
    <property type="entry name" value="MEDIATOR OF RNA POLYMERASE II TRANSCRIPTION SUBUNIT 13"/>
    <property type="match status" value="1"/>
</dbReference>
<protein>
    <submittedName>
        <fullName evidence="2">Uncharacterized protein</fullName>
    </submittedName>
</protein>
<dbReference type="PANTHER" id="PTHR38696:SF1">
    <property type="entry name" value="MEDIATOR OF RNA POLYMERASE II TRANSCRIPTION SUBUNIT 13"/>
    <property type="match status" value="1"/>
</dbReference>
<feature type="region of interest" description="Disordered" evidence="1">
    <location>
        <begin position="650"/>
        <end position="795"/>
    </location>
</feature>
<gene>
    <name evidence="2" type="ORF">HYPSUDRAFT_199376</name>
</gene>
<feature type="compositionally biased region" description="Basic and acidic residues" evidence="1">
    <location>
        <begin position="784"/>
        <end position="795"/>
    </location>
</feature>
<organism evidence="2 3">
    <name type="scientific">Hypholoma sublateritium (strain FD-334 SS-4)</name>
    <dbReference type="NCBI Taxonomy" id="945553"/>
    <lineage>
        <taxon>Eukaryota</taxon>
        <taxon>Fungi</taxon>
        <taxon>Dikarya</taxon>
        <taxon>Basidiomycota</taxon>
        <taxon>Agaricomycotina</taxon>
        <taxon>Agaricomycetes</taxon>
        <taxon>Agaricomycetidae</taxon>
        <taxon>Agaricales</taxon>
        <taxon>Agaricineae</taxon>
        <taxon>Strophariaceae</taxon>
        <taxon>Hypholoma</taxon>
    </lineage>
</organism>
<feature type="region of interest" description="Disordered" evidence="1">
    <location>
        <begin position="134"/>
        <end position="160"/>
    </location>
</feature>
<feature type="compositionally biased region" description="Basic and acidic residues" evidence="1">
    <location>
        <begin position="582"/>
        <end position="597"/>
    </location>
</feature>
<feature type="compositionally biased region" description="Basic and acidic residues" evidence="1">
    <location>
        <begin position="752"/>
        <end position="762"/>
    </location>
</feature>
<feature type="region of interest" description="Disordered" evidence="1">
    <location>
        <begin position="411"/>
        <end position="482"/>
    </location>
</feature>
<proteinExistence type="predicted"/>
<evidence type="ECO:0000256" key="1">
    <source>
        <dbReference type="SAM" id="MobiDB-lite"/>
    </source>
</evidence>
<dbReference type="OMA" id="FYPRKEF"/>
<dbReference type="Proteomes" id="UP000054270">
    <property type="component" value="Unassembled WGS sequence"/>
</dbReference>
<evidence type="ECO:0000313" key="2">
    <source>
        <dbReference type="EMBL" id="KJA26176.1"/>
    </source>
</evidence>
<feature type="compositionally biased region" description="Basic and acidic residues" evidence="1">
    <location>
        <begin position="429"/>
        <end position="445"/>
    </location>
</feature>
<reference evidence="3" key="1">
    <citation type="submission" date="2014-04" db="EMBL/GenBank/DDBJ databases">
        <title>Evolutionary Origins and Diversification of the Mycorrhizal Mutualists.</title>
        <authorList>
            <consortium name="DOE Joint Genome Institute"/>
            <consortium name="Mycorrhizal Genomics Consortium"/>
            <person name="Kohler A."/>
            <person name="Kuo A."/>
            <person name="Nagy L.G."/>
            <person name="Floudas D."/>
            <person name="Copeland A."/>
            <person name="Barry K.W."/>
            <person name="Cichocki N."/>
            <person name="Veneault-Fourrey C."/>
            <person name="LaButti K."/>
            <person name="Lindquist E.A."/>
            <person name="Lipzen A."/>
            <person name="Lundell T."/>
            <person name="Morin E."/>
            <person name="Murat C."/>
            <person name="Riley R."/>
            <person name="Ohm R."/>
            <person name="Sun H."/>
            <person name="Tunlid A."/>
            <person name="Henrissat B."/>
            <person name="Grigoriev I.V."/>
            <person name="Hibbett D.S."/>
            <person name="Martin F."/>
        </authorList>
    </citation>
    <scope>NUCLEOTIDE SEQUENCE [LARGE SCALE GENOMIC DNA]</scope>
    <source>
        <strain evidence="3">FD-334 SS-4</strain>
    </source>
</reference>
<evidence type="ECO:0000313" key="3">
    <source>
        <dbReference type="Proteomes" id="UP000054270"/>
    </source>
</evidence>
<feature type="region of interest" description="Disordered" evidence="1">
    <location>
        <begin position="582"/>
        <end position="638"/>
    </location>
</feature>
<feature type="region of interest" description="Disordered" evidence="1">
    <location>
        <begin position="317"/>
        <end position="370"/>
    </location>
</feature>
<feature type="compositionally biased region" description="Low complexity" evidence="1">
    <location>
        <begin position="678"/>
        <end position="694"/>
    </location>
</feature>
<dbReference type="OrthoDB" id="3358646at2759"/>
<name>A0A0D2PCB9_HYPSF</name>
<dbReference type="EMBL" id="KN817529">
    <property type="protein sequence ID" value="KJA26176.1"/>
    <property type="molecule type" value="Genomic_DNA"/>
</dbReference>